<comment type="caution">
    <text evidence="1">The sequence shown here is derived from an EMBL/GenBank/DDBJ whole genome shotgun (WGS) entry which is preliminary data.</text>
</comment>
<dbReference type="HOGENOM" id="CLU_3169486_0_0_9"/>
<gene>
    <name evidence="1" type="ORF">HMPREF9104_00846</name>
</gene>
<dbReference type="AlphaFoldDB" id="H1LE20"/>
<reference evidence="1 2" key="1">
    <citation type="submission" date="2011-09" db="EMBL/GenBank/DDBJ databases">
        <authorList>
            <person name="Weinstock G."/>
            <person name="Sodergren E."/>
            <person name="Clifton S."/>
            <person name="Fulton L."/>
            <person name="Fulton B."/>
            <person name="Courtney L."/>
            <person name="Fronick C."/>
            <person name="Harrison M."/>
            <person name="Strong C."/>
            <person name="Farmer C."/>
            <person name="Delahaunty K."/>
            <person name="Markovic C."/>
            <person name="Hall O."/>
            <person name="Minx P."/>
            <person name="Tomlinson C."/>
            <person name="Mitreva M."/>
            <person name="Hou S."/>
            <person name="Chen J."/>
            <person name="Wollam A."/>
            <person name="Pepin K.H."/>
            <person name="Johnson M."/>
            <person name="Bhonagiri V."/>
            <person name="Zhang X."/>
            <person name="Suruliraj S."/>
            <person name="Warren W."/>
            <person name="Chinwalla A."/>
            <person name="Mardis E.R."/>
            <person name="Wilson R.K."/>
        </authorList>
    </citation>
    <scope>NUCLEOTIDE SEQUENCE [LARGE SCALE GENOMIC DNA]</scope>
    <source>
        <strain evidence="1 2">F0435</strain>
    </source>
</reference>
<evidence type="ECO:0000313" key="2">
    <source>
        <dbReference type="Proteomes" id="UP000005025"/>
    </source>
</evidence>
<proteinExistence type="predicted"/>
<accession>H1LE20</accession>
<dbReference type="Proteomes" id="UP000005025">
    <property type="component" value="Unassembled WGS sequence"/>
</dbReference>
<protein>
    <submittedName>
        <fullName evidence="1">Uncharacterized protein</fullName>
    </submittedName>
</protein>
<organism evidence="1 2">
    <name type="scientific">Lentilactobacillus kisonensis F0435</name>
    <dbReference type="NCBI Taxonomy" id="797516"/>
    <lineage>
        <taxon>Bacteria</taxon>
        <taxon>Bacillati</taxon>
        <taxon>Bacillota</taxon>
        <taxon>Bacilli</taxon>
        <taxon>Lactobacillales</taxon>
        <taxon>Lactobacillaceae</taxon>
        <taxon>Lentilactobacillus</taxon>
    </lineage>
</organism>
<dbReference type="EMBL" id="AGRJ01000089">
    <property type="protein sequence ID" value="EHO52787.1"/>
    <property type="molecule type" value="Genomic_DNA"/>
</dbReference>
<evidence type="ECO:0000313" key="1">
    <source>
        <dbReference type="EMBL" id="EHO52787.1"/>
    </source>
</evidence>
<name>H1LE20_9LACO</name>
<sequence>MSQFFQKYSLSCLGQLRQAETSWSKIPVSKRLTPLIFVLGERQNKFK</sequence>